<keyword evidence="1" id="KW-0614">Plasmid</keyword>
<geneLocation type="plasmid" evidence="2">
    <name>pne_4</name>
</geneLocation>
<dbReference type="EMBL" id="CP054696">
    <property type="protein sequence ID" value="QMS86288.1"/>
    <property type="molecule type" value="Genomic_DNA"/>
</dbReference>
<reference evidence="2" key="1">
    <citation type="submission" date="2020-06" db="EMBL/GenBank/DDBJ databases">
        <title>Nostoc edaphicum CCNP1411 genome.</title>
        <authorList>
            <person name="Fidor A."/>
            <person name="Grabski M."/>
            <person name="Gawor J."/>
            <person name="Gromadka R."/>
            <person name="Wegrzyn G."/>
            <person name="Mazur-Marzec H."/>
        </authorList>
    </citation>
    <scope>NUCLEOTIDE SEQUENCE [LARGE SCALE GENOMIC DNA]</scope>
    <source>
        <strain evidence="2">CCNP1411</strain>
        <plasmid evidence="2">pne_4</plasmid>
    </source>
</reference>
<dbReference type="RefSeq" id="WP_181927216.1">
    <property type="nucleotide sequence ID" value="NZ_CP054696.1"/>
</dbReference>
<gene>
    <name evidence="1" type="ORF">HUN01_01325</name>
</gene>
<name>A0A7D7L973_9NOSO</name>
<dbReference type="KEGG" id="ned:HUN01_01325"/>
<dbReference type="Proteomes" id="UP000514713">
    <property type="component" value="Plasmid pNe_4"/>
</dbReference>
<evidence type="ECO:0000313" key="1">
    <source>
        <dbReference type="EMBL" id="QMS86288.1"/>
    </source>
</evidence>
<dbReference type="AlphaFoldDB" id="A0A7D7L973"/>
<proteinExistence type="predicted"/>
<accession>A0A7D7L973</accession>
<protein>
    <submittedName>
        <fullName evidence="1">Uncharacterized protein</fullName>
    </submittedName>
</protein>
<keyword evidence="2" id="KW-1185">Reference proteome</keyword>
<evidence type="ECO:0000313" key="2">
    <source>
        <dbReference type="Proteomes" id="UP000514713"/>
    </source>
</evidence>
<organism evidence="1 2">
    <name type="scientific">Nostoc edaphicum CCNP1411</name>
    <dbReference type="NCBI Taxonomy" id="1472755"/>
    <lineage>
        <taxon>Bacteria</taxon>
        <taxon>Bacillati</taxon>
        <taxon>Cyanobacteriota</taxon>
        <taxon>Cyanophyceae</taxon>
        <taxon>Nostocales</taxon>
        <taxon>Nostocaceae</taxon>
        <taxon>Nostoc</taxon>
    </lineage>
</organism>
<sequence length="336" mass="39483">MKEARHIATGRIVLASEADYAEYNGIFQCPHCKVPLRLKKEYTTRLGKTITAAFTHPPSETDMEKKCPKRIDIDFNNIESQITFPESKEQCYKLLKENFLNCLNNYSKVTLTEQYSTDESALECIRILLKLNNKIIPKKQNRKYIDELPELQPEKIKKRFKHTVYEYSKSHKPKLSAVESNLNFTMQKYNSLVWGIEFLIYEADEYFLQKTLDFIFGKYVANKKIKGIEYKSEMFYNGEVLYNGEIARILGFELSIIKQAHLLLSDNKSIDEFFREMYKKEFSGSNGVIFNEITKIHNAVFKHIINYLVYFPWESLSNYKAKKLGRSASKRKRRAL</sequence>